<sequence>MLAAVSEVLGDKLDDESLVYVAEALGEGDGEEVVTALLLDWGAVDTEQACAALLARLPLSTKSTAKPAQDTIIPTVCIANPNEASPHPANKALPTSDDTPAAGQEAPVPTSNDKPAAGQEAGAGREAKASRSQAKMSKRKARAPPVSAPAPAATADAGEDDGEEEPPPPSPPGPAGVAYLEGGWREELAGGCRTPKEVAERLCNMATKLHGIKETTLKTVAAVVVAEDITSDLLLAMGPEQVYEKVAAQSPALRRSGSTKSGCRVAVDAVKALAAPQTYWDRLLATSPEVEELGTLISILRDALEPSGSVSYSHHAPGNTTIANLNQHLLKHLPPPATVQTTYHVASVATAPSDPMTIRQNLIFCCLDGRWALLASVDFAQHGTAASGHWHLNRNAQGDMLEHWGVRGTVFHGAETACPLWWLMVPEGCEHELEVARDVPA</sequence>
<evidence type="ECO:0000256" key="1">
    <source>
        <dbReference type="SAM" id="MobiDB-lite"/>
    </source>
</evidence>
<organism evidence="2">
    <name type="scientific">Oxyrrhis marina</name>
    <name type="common">Dinoflagellate</name>
    <dbReference type="NCBI Taxonomy" id="2969"/>
    <lineage>
        <taxon>Eukaryota</taxon>
        <taxon>Sar</taxon>
        <taxon>Alveolata</taxon>
        <taxon>Dinophyceae</taxon>
        <taxon>Oxyrrhinales</taxon>
        <taxon>Oxyrrhinaceae</taxon>
        <taxon>Oxyrrhis</taxon>
    </lineage>
</organism>
<evidence type="ECO:0000313" key="2">
    <source>
        <dbReference type="EMBL" id="CAE0843384.1"/>
    </source>
</evidence>
<feature type="compositionally biased region" description="Acidic residues" evidence="1">
    <location>
        <begin position="157"/>
        <end position="166"/>
    </location>
</feature>
<accession>A0A7S4GQA7</accession>
<proteinExistence type="predicted"/>
<feature type="region of interest" description="Disordered" evidence="1">
    <location>
        <begin position="79"/>
        <end position="179"/>
    </location>
</feature>
<dbReference type="AlphaFoldDB" id="A0A7S4GQA7"/>
<feature type="compositionally biased region" description="Low complexity" evidence="1">
    <location>
        <begin position="143"/>
        <end position="156"/>
    </location>
</feature>
<protein>
    <submittedName>
        <fullName evidence="2">Uncharacterized protein</fullName>
    </submittedName>
</protein>
<name>A0A7S4GQA7_OXYMA</name>
<gene>
    <name evidence="2" type="ORF">OMAR00294_LOCUS2471</name>
</gene>
<reference evidence="2" key="1">
    <citation type="submission" date="2021-01" db="EMBL/GenBank/DDBJ databases">
        <authorList>
            <person name="Corre E."/>
            <person name="Pelletier E."/>
            <person name="Niang G."/>
            <person name="Scheremetjew M."/>
            <person name="Finn R."/>
            <person name="Kale V."/>
            <person name="Holt S."/>
            <person name="Cochrane G."/>
            <person name="Meng A."/>
            <person name="Brown T."/>
            <person name="Cohen L."/>
        </authorList>
    </citation>
    <scope>NUCLEOTIDE SEQUENCE</scope>
    <source>
        <strain evidence="2">LB1974</strain>
    </source>
</reference>
<dbReference type="EMBL" id="HBJB01003013">
    <property type="protein sequence ID" value="CAE0843384.1"/>
    <property type="molecule type" value="Transcribed_RNA"/>
</dbReference>